<proteinExistence type="predicted"/>
<gene>
    <name evidence="1" type="ORF">rsdtw13_32420</name>
</gene>
<organism evidence="1 2">
    <name type="scientific">Inconstantimicrobium mannanitabidum</name>
    <dbReference type="NCBI Taxonomy" id="1604901"/>
    <lineage>
        <taxon>Bacteria</taxon>
        <taxon>Bacillati</taxon>
        <taxon>Bacillota</taxon>
        <taxon>Clostridia</taxon>
        <taxon>Eubacteriales</taxon>
        <taxon>Clostridiaceae</taxon>
        <taxon>Inconstantimicrobium</taxon>
    </lineage>
</organism>
<sequence>MSNKYFDIKDTLYNITEKYAEAIELLISVGFDNIKDENLRKAFGQSISLENALKLKKINIENFVEQLVERIEANNNGVSEASDKKDSVKIVGVLPCPVRVPLTENFESWVAEQNFDFNLDYELKAASVGIGWIKDALKEQSEDALPDLFMSAGFELFFDKELFGKYKAKNIFEDITGIDHYNSDFHNTDIELMDPNKQYSIVGTVAAVIVVNHEELNGRKAPTSWEDILDEEFENSVSLPVMDLDLFNSILLNIYKNYGEEGIRKLGRSLKKSLHPSEMVKLQIKVSDKPAVTIMPYFFTKMLREDSPMVPVWPKDGAIISPIFMLSKKEKATQLKPIVDFFASKKVGEILSHDGRFPSVHPEVDNLLPKENKYMWLGWDFINEHDISALIRKCEEIFHNASKGVDR</sequence>
<name>A0ACB5RFX7_9CLOT</name>
<protein>
    <submittedName>
        <fullName evidence="1">Uncharacterized protein</fullName>
    </submittedName>
</protein>
<reference evidence="1" key="1">
    <citation type="journal article" date="2025" name="Int. J. Syst. Evol. Microbiol.">
        <title>Inconstantimicrobium mannanitabidum sp. nov., a novel member of the family Clostridiaceae isolated from anoxic soil under the treatment of reductive soil disinfestation.</title>
        <authorList>
            <person name="Ueki A."/>
            <person name="Tonouchi A."/>
            <person name="Honma S."/>
            <person name="Kaku N."/>
            <person name="Ueki K."/>
        </authorList>
    </citation>
    <scope>NUCLEOTIDE SEQUENCE</scope>
    <source>
        <strain evidence="1">TW13</strain>
    </source>
</reference>
<evidence type="ECO:0000313" key="1">
    <source>
        <dbReference type="EMBL" id="GKX67984.1"/>
    </source>
</evidence>
<dbReference type="Proteomes" id="UP001058074">
    <property type="component" value="Unassembled WGS sequence"/>
</dbReference>
<accession>A0ACB5RFX7</accession>
<dbReference type="EMBL" id="BROD01000001">
    <property type="protein sequence ID" value="GKX67984.1"/>
    <property type="molecule type" value="Genomic_DNA"/>
</dbReference>
<comment type="caution">
    <text evidence="1">The sequence shown here is derived from an EMBL/GenBank/DDBJ whole genome shotgun (WGS) entry which is preliminary data.</text>
</comment>
<keyword evidence="2" id="KW-1185">Reference proteome</keyword>
<evidence type="ECO:0000313" key="2">
    <source>
        <dbReference type="Proteomes" id="UP001058074"/>
    </source>
</evidence>